<dbReference type="OrthoDB" id="337486at2759"/>
<dbReference type="GO" id="GO:0006261">
    <property type="term" value="P:DNA-templated DNA replication"/>
    <property type="evidence" value="ECO:0007669"/>
    <property type="project" value="TreeGrafter"/>
</dbReference>
<dbReference type="STRING" id="5627.A0A1C7MBC9"/>
<proteinExistence type="predicted"/>
<gene>
    <name evidence="2" type="primary">POLD4</name>
    <name evidence="2" type="ORF">A0H81_06439</name>
</gene>
<feature type="compositionally biased region" description="Low complexity" evidence="1">
    <location>
        <begin position="38"/>
        <end position="69"/>
    </location>
</feature>
<dbReference type="GO" id="GO:0043625">
    <property type="term" value="C:delta DNA polymerase complex"/>
    <property type="evidence" value="ECO:0007669"/>
    <property type="project" value="TreeGrafter"/>
</dbReference>
<keyword evidence="3" id="KW-1185">Reference proteome</keyword>
<dbReference type="Pfam" id="PF04081">
    <property type="entry name" value="DNA_pol_delta_4"/>
    <property type="match status" value="1"/>
</dbReference>
<accession>A0A1C7MBC9</accession>
<name>A0A1C7MBC9_GRIFR</name>
<feature type="compositionally biased region" description="Polar residues" evidence="1">
    <location>
        <begin position="21"/>
        <end position="37"/>
    </location>
</feature>
<organism evidence="2 3">
    <name type="scientific">Grifola frondosa</name>
    <name type="common">Maitake</name>
    <name type="synonym">Polyporus frondosus</name>
    <dbReference type="NCBI Taxonomy" id="5627"/>
    <lineage>
        <taxon>Eukaryota</taxon>
        <taxon>Fungi</taxon>
        <taxon>Dikarya</taxon>
        <taxon>Basidiomycota</taxon>
        <taxon>Agaricomycotina</taxon>
        <taxon>Agaricomycetes</taxon>
        <taxon>Polyporales</taxon>
        <taxon>Grifolaceae</taxon>
        <taxon>Grifola</taxon>
    </lineage>
</organism>
<dbReference type="AlphaFoldDB" id="A0A1C7MBC9"/>
<evidence type="ECO:0000256" key="1">
    <source>
        <dbReference type="SAM" id="MobiDB-lite"/>
    </source>
</evidence>
<evidence type="ECO:0000313" key="2">
    <source>
        <dbReference type="EMBL" id="OBZ73719.1"/>
    </source>
</evidence>
<protein>
    <submittedName>
        <fullName evidence="2">DNA polymerase delta subunit 4</fullName>
    </submittedName>
</protein>
<reference evidence="2 3" key="1">
    <citation type="submission" date="2016-03" db="EMBL/GenBank/DDBJ databases">
        <title>Whole genome sequencing of Grifola frondosa 9006-11.</title>
        <authorList>
            <person name="Min B."/>
            <person name="Park H."/>
            <person name="Kim J.-G."/>
            <person name="Cho H."/>
            <person name="Oh Y.-L."/>
            <person name="Kong W.-S."/>
            <person name="Choi I.-G."/>
        </authorList>
    </citation>
    <scope>NUCLEOTIDE SEQUENCE [LARGE SCALE GENOMIC DNA]</scope>
    <source>
        <strain evidence="2 3">9006-11</strain>
    </source>
</reference>
<dbReference type="PANTHER" id="PTHR14303">
    <property type="entry name" value="DNA POLYMERASE DELTA SUBUNIT 4"/>
    <property type="match status" value="1"/>
</dbReference>
<dbReference type="GO" id="GO:0000731">
    <property type="term" value="P:DNA synthesis involved in DNA repair"/>
    <property type="evidence" value="ECO:0007669"/>
    <property type="project" value="InterPro"/>
</dbReference>
<dbReference type="Proteomes" id="UP000092993">
    <property type="component" value="Unassembled WGS sequence"/>
</dbReference>
<sequence length="254" mass="27403">MSSRKSSHRSSSSLKQGKLSFASSKRAATTGGVSSNGKSSQRQLSRSSASAAKSESGNVTSAADSSSDSSSEESEFIVVGTRRAGPDSDHNLPAPKRRRLRTGAGKGVFASRDGLENAEGKGEAGIKKGKERAKEALNTGDKRWRKLYGIAREKMGNLEPVHAEGQTMVHHILRVFDLSYEYGPCIGVTRLERWERADALGLNPPPEVSLSQELLYAPIPTSPSLCLVQVKEILLTKEGSEDDEFSQCVFYGEV</sequence>
<dbReference type="GO" id="GO:0003887">
    <property type="term" value="F:DNA-directed DNA polymerase activity"/>
    <property type="evidence" value="ECO:0007669"/>
    <property type="project" value="TreeGrafter"/>
</dbReference>
<feature type="region of interest" description="Disordered" evidence="1">
    <location>
        <begin position="1"/>
        <end position="105"/>
    </location>
</feature>
<evidence type="ECO:0000313" key="3">
    <source>
        <dbReference type="Proteomes" id="UP000092993"/>
    </source>
</evidence>
<dbReference type="PANTHER" id="PTHR14303:SF0">
    <property type="entry name" value="DNA POLYMERASE DELTA SUBUNIT 4"/>
    <property type="match status" value="1"/>
</dbReference>
<comment type="caution">
    <text evidence="2">The sequence shown here is derived from an EMBL/GenBank/DDBJ whole genome shotgun (WGS) entry which is preliminary data.</text>
</comment>
<dbReference type="InterPro" id="IPR007218">
    <property type="entry name" value="DNA_pol_delta_4"/>
</dbReference>
<dbReference type="EMBL" id="LUGG01000006">
    <property type="protein sequence ID" value="OBZ73719.1"/>
    <property type="molecule type" value="Genomic_DNA"/>
</dbReference>
<dbReference type="OMA" id="QTMVHHI"/>